<dbReference type="InterPro" id="IPR010559">
    <property type="entry name" value="Sig_transdc_His_kin_internal"/>
</dbReference>
<keyword evidence="3" id="KW-0808">Transferase</keyword>
<evidence type="ECO:0000256" key="4">
    <source>
        <dbReference type="SAM" id="Phobius"/>
    </source>
</evidence>
<dbReference type="Proteomes" id="UP000719942">
    <property type="component" value="Unassembled WGS sequence"/>
</dbReference>
<gene>
    <name evidence="6" type="ORF">J5W02_00440</name>
</gene>
<name>A0ABS7DJ65_9FIRM</name>
<keyword evidence="4" id="KW-0472">Membrane</keyword>
<accession>A0ABS7DJ65</accession>
<dbReference type="RefSeq" id="WP_219938479.1">
    <property type="nucleotide sequence ID" value="NZ_JAGFNZ010000001.1"/>
</dbReference>
<keyword evidence="4" id="KW-1133">Transmembrane helix</keyword>
<dbReference type="Pfam" id="PF00672">
    <property type="entry name" value="HAMP"/>
    <property type="match status" value="1"/>
</dbReference>
<organism evidence="6 7">
    <name type="scientific">Caproiciproducens faecalis</name>
    <dbReference type="NCBI Taxonomy" id="2820301"/>
    <lineage>
        <taxon>Bacteria</taxon>
        <taxon>Bacillati</taxon>
        <taxon>Bacillota</taxon>
        <taxon>Clostridia</taxon>
        <taxon>Eubacteriales</taxon>
        <taxon>Acutalibacteraceae</taxon>
        <taxon>Caproiciproducens</taxon>
    </lineage>
</organism>
<dbReference type="Gene3D" id="3.30.565.10">
    <property type="entry name" value="Histidine kinase-like ATPase, C-terminal domain"/>
    <property type="match status" value="1"/>
</dbReference>
<evidence type="ECO:0000259" key="5">
    <source>
        <dbReference type="PROSITE" id="PS50885"/>
    </source>
</evidence>
<dbReference type="Gene3D" id="6.10.340.10">
    <property type="match status" value="1"/>
</dbReference>
<comment type="caution">
    <text evidence="6">The sequence shown here is derived from an EMBL/GenBank/DDBJ whole genome shotgun (WGS) entry which is preliminary data.</text>
</comment>
<feature type="transmembrane region" description="Helical" evidence="4">
    <location>
        <begin position="289"/>
        <end position="308"/>
    </location>
</feature>
<dbReference type="InterPro" id="IPR036890">
    <property type="entry name" value="HATPase_C_sf"/>
</dbReference>
<dbReference type="SUPFAM" id="SSF158472">
    <property type="entry name" value="HAMP domain-like"/>
    <property type="match status" value="1"/>
</dbReference>
<evidence type="ECO:0000256" key="2">
    <source>
        <dbReference type="ARBA" id="ARBA00022553"/>
    </source>
</evidence>
<dbReference type="PANTHER" id="PTHR34220">
    <property type="entry name" value="SENSOR HISTIDINE KINASE YPDA"/>
    <property type="match status" value="1"/>
</dbReference>
<comment type="subcellular location">
    <subcellularLocation>
        <location evidence="1">Membrane</location>
    </subcellularLocation>
</comment>
<evidence type="ECO:0000256" key="1">
    <source>
        <dbReference type="ARBA" id="ARBA00004370"/>
    </source>
</evidence>
<keyword evidence="6" id="KW-0418">Kinase</keyword>
<reference evidence="6 7" key="1">
    <citation type="submission" date="2021-03" db="EMBL/GenBank/DDBJ databases">
        <title>Caproiciproducens sp. nov. isolated from feces of cow.</title>
        <authorList>
            <person name="Choi J.-Y."/>
        </authorList>
    </citation>
    <scope>NUCLEOTIDE SEQUENCE [LARGE SCALE GENOMIC DNA]</scope>
    <source>
        <strain evidence="6 7">AGMB10547</strain>
    </source>
</reference>
<dbReference type="PANTHER" id="PTHR34220:SF7">
    <property type="entry name" value="SENSOR HISTIDINE KINASE YPDA"/>
    <property type="match status" value="1"/>
</dbReference>
<evidence type="ECO:0000256" key="3">
    <source>
        <dbReference type="ARBA" id="ARBA00022679"/>
    </source>
</evidence>
<feature type="domain" description="HAMP" evidence="5">
    <location>
        <begin position="310"/>
        <end position="363"/>
    </location>
</feature>
<dbReference type="SMART" id="SM00304">
    <property type="entry name" value="HAMP"/>
    <property type="match status" value="1"/>
</dbReference>
<dbReference type="GO" id="GO:0016301">
    <property type="term" value="F:kinase activity"/>
    <property type="evidence" value="ECO:0007669"/>
    <property type="project" value="UniProtKB-KW"/>
</dbReference>
<evidence type="ECO:0000313" key="6">
    <source>
        <dbReference type="EMBL" id="MBW7571268.1"/>
    </source>
</evidence>
<sequence>MKMRTEKNSRKFSLKWGLVGIIIACWILPIGLISAATGYYITHNINDQITGTITTSANNSLKIAVNQLDSAISSSRYASYNPTIRDAYGSFNRTGDANELYDRVTAFLSQQYKYDDKFLITALYFCKKPDNVYYTFNATYNATSAVQEYRNHAHEKVRELSETLGSNIGFINADGRIYMVRNILDGDYKPYAVLTMQLDTASMFAGIKNIVWGKDTTLWLNDTPVVLNGEQLTPDRLGIVLKSNSQTFRNIGGRTYLYGMNQTGVYRISYVIAVDISPLAAELNRFKIILIWMGILIVPLLALVIWFFTRNVSRPIDRLIVEAGNIEEGNFGVRVVGESQSIEFQYLTDAFNSMSSKLKYQFDRIYREELALRDARIMALQSQINPHFLNNTLEIINWEARLSDNVKVSRMIEALSTMLDAAIDRKGRPVVHVSEEMMYVDAYLYIISERLGKRLTVKKEIDPSLLDLYAPRLIMQPIIENAVEHGIQPQQKGVIVIRIFREGDNLILEVENDGAMTPEDESRIKALLSDEYDAANESSNNLGIRNVNQRLKILYGENSGLSIKMNSYGHTVSRIVIAINQSKQ</sequence>
<evidence type="ECO:0000313" key="7">
    <source>
        <dbReference type="Proteomes" id="UP000719942"/>
    </source>
</evidence>
<dbReference type="EMBL" id="JAGFNZ010000001">
    <property type="protein sequence ID" value="MBW7571268.1"/>
    <property type="molecule type" value="Genomic_DNA"/>
</dbReference>
<dbReference type="Pfam" id="PF06580">
    <property type="entry name" value="His_kinase"/>
    <property type="match status" value="1"/>
</dbReference>
<dbReference type="CDD" id="cd06225">
    <property type="entry name" value="HAMP"/>
    <property type="match status" value="1"/>
</dbReference>
<dbReference type="SUPFAM" id="SSF55874">
    <property type="entry name" value="ATPase domain of HSP90 chaperone/DNA topoisomerase II/histidine kinase"/>
    <property type="match status" value="1"/>
</dbReference>
<proteinExistence type="predicted"/>
<keyword evidence="7" id="KW-1185">Reference proteome</keyword>
<keyword evidence="2" id="KW-0597">Phosphoprotein</keyword>
<protein>
    <submittedName>
        <fullName evidence="6">Sensor histidine kinase</fullName>
    </submittedName>
</protein>
<keyword evidence="4" id="KW-0812">Transmembrane</keyword>
<dbReference type="PROSITE" id="PS50885">
    <property type="entry name" value="HAMP"/>
    <property type="match status" value="1"/>
</dbReference>
<dbReference type="InterPro" id="IPR003660">
    <property type="entry name" value="HAMP_dom"/>
</dbReference>
<dbReference type="InterPro" id="IPR050640">
    <property type="entry name" value="Bact_2-comp_sensor_kinase"/>
</dbReference>